<dbReference type="RefSeq" id="WP_176570715.1">
    <property type="nucleotide sequence ID" value="NZ_CP056030.1"/>
</dbReference>
<evidence type="ECO:0000259" key="4">
    <source>
        <dbReference type="SMART" id="SM00903"/>
    </source>
</evidence>
<dbReference type="SUPFAM" id="SSF50475">
    <property type="entry name" value="FMN-binding split barrel"/>
    <property type="match status" value="1"/>
</dbReference>
<dbReference type="GO" id="GO:0016646">
    <property type="term" value="F:oxidoreductase activity, acting on the CH-NH group of donors, NAD or NADP as acceptor"/>
    <property type="evidence" value="ECO:0007669"/>
    <property type="project" value="UniProtKB-ARBA"/>
</dbReference>
<feature type="domain" description="Flavin reductase like" evidence="4">
    <location>
        <begin position="28"/>
        <end position="175"/>
    </location>
</feature>
<dbReference type="Gene3D" id="2.30.110.10">
    <property type="entry name" value="Electron Transport, Fmn-binding Protein, Chain A"/>
    <property type="match status" value="1"/>
</dbReference>
<dbReference type="Proteomes" id="UP000509568">
    <property type="component" value="Chromosome"/>
</dbReference>
<dbReference type="KEGG" id="pez:HWQ56_12800"/>
<sequence>MPSPHCSAFDDALAAGHIVPVPLEKAYRLVNHGPTVLVSARHDGVDNVMAAAWACGLDFSPPKVTVVLDKIAATRALVIASGYFALQVPNVAQLQLTYDLGTTSLAEDAEKLAHAGAQLFDAPGHDVPLVQGCSAWLVCKRVPEAHIEEAYDLFVGEVVGAWANPQVFEDGHWRFDRAQPSLRSLHYIAGGQFYAIGESLTAEVK</sequence>
<comment type="similarity">
    <text evidence="3">Belongs to the flavoredoxin family.</text>
</comment>
<keyword evidence="6" id="KW-1185">Reference proteome</keyword>
<dbReference type="EMBL" id="CP056030">
    <property type="protein sequence ID" value="QKZ04615.1"/>
    <property type="molecule type" value="Genomic_DNA"/>
</dbReference>
<dbReference type="Pfam" id="PF01613">
    <property type="entry name" value="Flavin_Reduct"/>
    <property type="match status" value="1"/>
</dbReference>
<dbReference type="AlphaFoldDB" id="A0A7D5D8A0"/>
<keyword evidence="2" id="KW-0285">Flavoprotein</keyword>
<accession>A0A7D5D8A0</accession>
<evidence type="ECO:0000256" key="2">
    <source>
        <dbReference type="ARBA" id="ARBA00022630"/>
    </source>
</evidence>
<evidence type="ECO:0000313" key="6">
    <source>
        <dbReference type="Proteomes" id="UP000509568"/>
    </source>
</evidence>
<reference evidence="5 6" key="1">
    <citation type="submission" date="2020-06" db="EMBL/GenBank/DDBJ databases">
        <title>Pseudomonas eucalypticola sp. nov., an endophyte of Eucalyptus dunnii leaves with biocontrol ability of eucalyptus leaf blight.</title>
        <authorList>
            <person name="Liu Y."/>
            <person name="Song Z."/>
            <person name="Zeng H."/>
            <person name="Lu M."/>
            <person name="Wang X."/>
            <person name="Lian X."/>
            <person name="Zhang Q."/>
        </authorList>
    </citation>
    <scope>NUCLEOTIDE SEQUENCE [LARGE SCALE GENOMIC DNA]</scope>
    <source>
        <strain evidence="5 6">NP-1</strain>
    </source>
</reference>
<evidence type="ECO:0000256" key="3">
    <source>
        <dbReference type="ARBA" id="ARBA00038054"/>
    </source>
</evidence>
<dbReference type="InterPro" id="IPR052174">
    <property type="entry name" value="Flavoredoxin"/>
</dbReference>
<name>A0A7D5D8A0_9PSED</name>
<comment type="cofactor">
    <cofactor evidence="1">
        <name>FMN</name>
        <dbReference type="ChEBI" id="CHEBI:58210"/>
    </cofactor>
</comment>
<dbReference type="InterPro" id="IPR012349">
    <property type="entry name" value="Split_barrel_FMN-bd"/>
</dbReference>
<evidence type="ECO:0000313" key="5">
    <source>
        <dbReference type="EMBL" id="QKZ04615.1"/>
    </source>
</evidence>
<dbReference type="SMART" id="SM00903">
    <property type="entry name" value="Flavin_Reduct"/>
    <property type="match status" value="1"/>
</dbReference>
<protein>
    <submittedName>
        <fullName evidence="5">Flavin reductase family protein</fullName>
    </submittedName>
</protein>
<organism evidence="5 6">
    <name type="scientific">Pseudomonas eucalypticola</name>
    <dbReference type="NCBI Taxonomy" id="2599595"/>
    <lineage>
        <taxon>Bacteria</taxon>
        <taxon>Pseudomonadati</taxon>
        <taxon>Pseudomonadota</taxon>
        <taxon>Gammaproteobacteria</taxon>
        <taxon>Pseudomonadales</taxon>
        <taxon>Pseudomonadaceae</taxon>
        <taxon>Pseudomonas</taxon>
    </lineage>
</organism>
<gene>
    <name evidence="5" type="ORF">HWQ56_12800</name>
</gene>
<proteinExistence type="inferred from homology"/>
<dbReference type="PANTHER" id="PTHR43567">
    <property type="entry name" value="FLAVOREDOXIN-RELATED-RELATED"/>
    <property type="match status" value="1"/>
</dbReference>
<dbReference type="InterPro" id="IPR002563">
    <property type="entry name" value="Flavin_Rdtase-like_dom"/>
</dbReference>
<dbReference type="PANTHER" id="PTHR43567:SF1">
    <property type="entry name" value="FLAVOREDOXIN"/>
    <property type="match status" value="1"/>
</dbReference>
<evidence type="ECO:0000256" key="1">
    <source>
        <dbReference type="ARBA" id="ARBA00001917"/>
    </source>
</evidence>
<dbReference type="GO" id="GO:0010181">
    <property type="term" value="F:FMN binding"/>
    <property type="evidence" value="ECO:0007669"/>
    <property type="project" value="InterPro"/>
</dbReference>